<dbReference type="EMBL" id="CP071795">
    <property type="protein sequence ID" value="QTD38931.1"/>
    <property type="molecule type" value="Genomic_DNA"/>
</dbReference>
<evidence type="ECO:0008006" key="4">
    <source>
        <dbReference type="Google" id="ProtNLM"/>
    </source>
</evidence>
<name>A0ABX7SZJ5_9FLAO</name>
<evidence type="ECO:0000313" key="3">
    <source>
        <dbReference type="Proteomes" id="UP000663935"/>
    </source>
</evidence>
<accession>A0ABX7SZJ5</accession>
<feature type="coiled-coil region" evidence="1">
    <location>
        <begin position="118"/>
        <end position="177"/>
    </location>
</feature>
<sequence>MSKNTTLANHQNDALFVLIKSLTKSEKRQFNLYVGRLDGNVDAKFFSLFKFLEKLKVYDEKVIIGSGIVSKQQLSNLKAHLYKQILISLRLNPAHKNIRIQIREQLDFATVLYQKGLYKQSLKLLDKAKNLAIEYEEKNIAYEIVELEKVIETQYITRSLSNRADQLSVQAKELSQQNVIASKLSNLSLQLYSHLLQNGYVKNEEELQFVNNYFEDRLPKYKYEKLGFRERLWLYKAHLWHSFLVQDFLQSYKYANKWVDLFKENKKLIILHPVFYLKGINYLLEASFFVKKASTFKQELTVFEEEIEAKKIPLNTNTELLIFQYLYANKLHLHFLEGTFKEGEYLVTIINKKIESYNHRLDNHYVVMFYYKIACLYFGMGKNELCIAYLQKIIRNKIGSAEDLQCFARVLNLIAHYECGLDYDLERQFIDTYKFLLKMENLQEVQKVFLTSIRDLSDVFPHEIKNEFKKIHTKLKKFENHPYEKRAFLYLDILSWLESKIENKPIAQVIKEKSRQLSK</sequence>
<evidence type="ECO:0000256" key="1">
    <source>
        <dbReference type="SAM" id="Coils"/>
    </source>
</evidence>
<protein>
    <recommendedName>
        <fullName evidence="4">Tetratricopeptide repeat-containing protein</fullName>
    </recommendedName>
</protein>
<organism evidence="2 3">
    <name type="scientific">Polaribacter batillariae</name>
    <dbReference type="NCBI Taxonomy" id="2808900"/>
    <lineage>
        <taxon>Bacteria</taxon>
        <taxon>Pseudomonadati</taxon>
        <taxon>Bacteroidota</taxon>
        <taxon>Flavobacteriia</taxon>
        <taxon>Flavobacteriales</taxon>
        <taxon>Flavobacteriaceae</taxon>
    </lineage>
</organism>
<keyword evidence="3" id="KW-1185">Reference proteome</keyword>
<reference evidence="2 3" key="1">
    <citation type="submission" date="2021-03" db="EMBL/GenBank/DDBJ databases">
        <title>Complete genome of Polaribacter_sp.G4M1.</title>
        <authorList>
            <person name="Jeong S.W."/>
            <person name="Bae J.W."/>
        </authorList>
    </citation>
    <scope>NUCLEOTIDE SEQUENCE [LARGE SCALE GENOMIC DNA]</scope>
    <source>
        <strain evidence="2 3">G4M1</strain>
    </source>
</reference>
<keyword evidence="1" id="KW-0175">Coiled coil</keyword>
<proteinExistence type="predicted"/>
<dbReference type="RefSeq" id="WP_207973044.1">
    <property type="nucleotide sequence ID" value="NZ_CP071795.1"/>
</dbReference>
<evidence type="ECO:0000313" key="2">
    <source>
        <dbReference type="EMBL" id="QTD38931.1"/>
    </source>
</evidence>
<dbReference type="Proteomes" id="UP000663935">
    <property type="component" value="Chromosome"/>
</dbReference>
<gene>
    <name evidence="2" type="ORF">JL193_06670</name>
</gene>